<sequence length="172" mass="19770">MKVFDPRYIEIHFRSPNSISQSMGCATPSPWPLKAETLTAQNRLEAPLKDDEERPEEYYEDGDKSCYFEEQYYQYMRCYYEAEVASYVLLKSFQGSILPTFFDAGKLIPPPNTRSIQLSVVLKEYIPNIKFSEFLLSNPIGTLQPSICMPVVDAVSQFRALEPGFDLFGYQS</sequence>
<dbReference type="Proteomes" id="UP000724874">
    <property type="component" value="Unassembled WGS sequence"/>
</dbReference>
<name>A0A9P5TR14_GYMJU</name>
<dbReference type="OrthoDB" id="3269050at2759"/>
<dbReference type="EMBL" id="JADNYJ010000011">
    <property type="protein sequence ID" value="KAF8908527.1"/>
    <property type="molecule type" value="Genomic_DNA"/>
</dbReference>
<evidence type="ECO:0000313" key="1">
    <source>
        <dbReference type="EMBL" id="KAF8908527.1"/>
    </source>
</evidence>
<evidence type="ECO:0000313" key="2">
    <source>
        <dbReference type="Proteomes" id="UP000724874"/>
    </source>
</evidence>
<protein>
    <submittedName>
        <fullName evidence="1">Uncharacterized protein</fullName>
    </submittedName>
</protein>
<accession>A0A9P5TR14</accession>
<keyword evidence="2" id="KW-1185">Reference proteome</keyword>
<gene>
    <name evidence="1" type="ORF">CPB84DRAFT_1766844</name>
</gene>
<dbReference type="AlphaFoldDB" id="A0A9P5TR14"/>
<proteinExistence type="predicted"/>
<reference evidence="1" key="1">
    <citation type="submission" date="2020-11" db="EMBL/GenBank/DDBJ databases">
        <authorList>
            <consortium name="DOE Joint Genome Institute"/>
            <person name="Ahrendt S."/>
            <person name="Riley R."/>
            <person name="Andreopoulos W."/>
            <person name="LaButti K."/>
            <person name="Pangilinan J."/>
            <person name="Ruiz-duenas F.J."/>
            <person name="Barrasa J.M."/>
            <person name="Sanchez-Garcia M."/>
            <person name="Camarero S."/>
            <person name="Miyauchi S."/>
            <person name="Serrano A."/>
            <person name="Linde D."/>
            <person name="Babiker R."/>
            <person name="Drula E."/>
            <person name="Ayuso-Fernandez I."/>
            <person name="Pacheco R."/>
            <person name="Padilla G."/>
            <person name="Ferreira P."/>
            <person name="Barriuso J."/>
            <person name="Kellner H."/>
            <person name="Castanera R."/>
            <person name="Alfaro M."/>
            <person name="Ramirez L."/>
            <person name="Pisabarro A.G."/>
            <person name="Kuo A."/>
            <person name="Tritt A."/>
            <person name="Lipzen A."/>
            <person name="He G."/>
            <person name="Yan M."/>
            <person name="Ng V."/>
            <person name="Cullen D."/>
            <person name="Martin F."/>
            <person name="Rosso M.-N."/>
            <person name="Henrissat B."/>
            <person name="Hibbett D."/>
            <person name="Martinez A.T."/>
            <person name="Grigoriev I.V."/>
        </authorList>
    </citation>
    <scope>NUCLEOTIDE SEQUENCE</scope>
    <source>
        <strain evidence="1">AH 44721</strain>
    </source>
</reference>
<organism evidence="1 2">
    <name type="scientific">Gymnopilus junonius</name>
    <name type="common">Spectacular rustgill mushroom</name>
    <name type="synonym">Gymnopilus spectabilis subsp. junonius</name>
    <dbReference type="NCBI Taxonomy" id="109634"/>
    <lineage>
        <taxon>Eukaryota</taxon>
        <taxon>Fungi</taxon>
        <taxon>Dikarya</taxon>
        <taxon>Basidiomycota</taxon>
        <taxon>Agaricomycotina</taxon>
        <taxon>Agaricomycetes</taxon>
        <taxon>Agaricomycetidae</taxon>
        <taxon>Agaricales</taxon>
        <taxon>Agaricineae</taxon>
        <taxon>Hymenogastraceae</taxon>
        <taxon>Gymnopilus</taxon>
    </lineage>
</organism>
<comment type="caution">
    <text evidence="1">The sequence shown here is derived from an EMBL/GenBank/DDBJ whole genome shotgun (WGS) entry which is preliminary data.</text>
</comment>